<sequence>MAVAASTREPVLVRLARDHDPAVRAIPGIDLGVTELREPAGEAAARWFHAGVRHVSLPDPVNLAVDDTDAASRDAVRRLVLVRDLTSFGIAVDWRLLLPYGGSNWRVYCHLHPPTELSAAADDDTDDPLDAWRRSHYIDKCTFRAGPGFVQVRDRRAGRLNLHTVDDPAYLRVLAQVVEGAPASDVDLDIARDFAAEGLVAQVGTMLVWLPYRLRRWPLPSMIV</sequence>
<protein>
    <submittedName>
        <fullName evidence="1">Uncharacterized protein</fullName>
    </submittedName>
</protein>
<dbReference type="EMBL" id="CP058905">
    <property type="protein sequence ID" value="QLK00615.1"/>
    <property type="molecule type" value="Genomic_DNA"/>
</dbReference>
<name>A0A7D6CG25_9ACTN</name>
<dbReference type="Pfam" id="PF19142">
    <property type="entry name" value="DUF5825"/>
    <property type="match status" value="1"/>
</dbReference>
<organism evidence="1">
    <name type="scientific">Micromonospora carbonacea</name>
    <dbReference type="NCBI Taxonomy" id="47853"/>
    <lineage>
        <taxon>Bacteria</taxon>
        <taxon>Bacillati</taxon>
        <taxon>Actinomycetota</taxon>
        <taxon>Actinomycetes</taxon>
        <taxon>Micromonosporales</taxon>
        <taxon>Micromonosporaceae</taxon>
        <taxon>Micromonospora</taxon>
    </lineage>
</organism>
<dbReference type="AlphaFoldDB" id="A0A7D6CG25"/>
<dbReference type="InterPro" id="IPR043863">
    <property type="entry name" value="DUF5825"/>
</dbReference>
<gene>
    <name evidence="1" type="ORF">HZU44_11735</name>
</gene>
<reference evidence="1" key="1">
    <citation type="submission" date="2020-08" db="EMBL/GenBank/DDBJ databases">
        <title>A bifunctional nitrone conjugated secondary metabolite targeting the ribosome.</title>
        <authorList>
            <person name="Limbrick E.M."/>
            <person name="Graf M."/>
            <person name="Derewacz D.K."/>
            <person name="Nguyen F."/>
            <person name="Spraggins J.M."/>
            <person name="Wieland M."/>
            <person name="Ynigez-Gutierrez A.E."/>
            <person name="Reisman B.J."/>
            <person name="Zinshteyn B."/>
            <person name="McCulloch K."/>
            <person name="Iverson T.M."/>
            <person name="Green R."/>
            <person name="Wilson D.N."/>
            <person name="Bachmann B.O."/>
        </authorList>
    </citation>
    <scope>NUCLEOTIDE SEQUENCE</scope>
    <source>
        <strain evidence="1">Africana</strain>
    </source>
</reference>
<proteinExistence type="predicted"/>
<accession>A0A7D6CG25</accession>
<evidence type="ECO:0000313" key="1">
    <source>
        <dbReference type="EMBL" id="QLK00615.1"/>
    </source>
</evidence>